<protein>
    <recommendedName>
        <fullName evidence="7">Palmitoyltransferase</fullName>
        <ecNumber evidence="7">2.3.1.225</ecNumber>
    </recommendedName>
</protein>
<comment type="similarity">
    <text evidence="7">Belongs to the DHHC palmitoyltransferase family.</text>
</comment>
<evidence type="ECO:0000256" key="7">
    <source>
        <dbReference type="RuleBase" id="RU079119"/>
    </source>
</evidence>
<reference evidence="9" key="1">
    <citation type="submission" date="2016-07" db="EMBL/GenBank/DDBJ databases">
        <authorList>
            <person name="Bretaudeau A."/>
        </authorList>
    </citation>
    <scope>NUCLEOTIDE SEQUENCE</scope>
    <source>
        <strain evidence="9">Rice</strain>
        <tissue evidence="9">Whole body</tissue>
    </source>
</reference>
<dbReference type="GO" id="GO:0019706">
    <property type="term" value="F:protein-cysteine S-palmitoyltransferase activity"/>
    <property type="evidence" value="ECO:0007669"/>
    <property type="project" value="UniProtKB-EC"/>
</dbReference>
<organism evidence="9">
    <name type="scientific">Spodoptera frugiperda</name>
    <name type="common">Fall armyworm</name>
    <dbReference type="NCBI Taxonomy" id="7108"/>
    <lineage>
        <taxon>Eukaryota</taxon>
        <taxon>Metazoa</taxon>
        <taxon>Ecdysozoa</taxon>
        <taxon>Arthropoda</taxon>
        <taxon>Hexapoda</taxon>
        <taxon>Insecta</taxon>
        <taxon>Pterygota</taxon>
        <taxon>Neoptera</taxon>
        <taxon>Endopterygota</taxon>
        <taxon>Lepidoptera</taxon>
        <taxon>Glossata</taxon>
        <taxon>Ditrysia</taxon>
        <taxon>Noctuoidea</taxon>
        <taxon>Noctuidae</taxon>
        <taxon>Amphipyrinae</taxon>
        <taxon>Spodoptera</taxon>
    </lineage>
</organism>
<dbReference type="Pfam" id="PF01529">
    <property type="entry name" value="DHHC"/>
    <property type="match status" value="1"/>
</dbReference>
<evidence type="ECO:0000313" key="9">
    <source>
        <dbReference type="EMBL" id="SOQ40402.1"/>
    </source>
</evidence>
<keyword evidence="6 7" id="KW-0012">Acyltransferase</keyword>
<dbReference type="InterPro" id="IPR039859">
    <property type="entry name" value="PFA4/ZDH16/20/ERF2-like"/>
</dbReference>
<comment type="catalytic activity">
    <reaction evidence="7">
        <text>L-cysteinyl-[protein] + hexadecanoyl-CoA = S-hexadecanoyl-L-cysteinyl-[protein] + CoA</text>
        <dbReference type="Rhea" id="RHEA:36683"/>
        <dbReference type="Rhea" id="RHEA-COMP:10131"/>
        <dbReference type="Rhea" id="RHEA-COMP:11032"/>
        <dbReference type="ChEBI" id="CHEBI:29950"/>
        <dbReference type="ChEBI" id="CHEBI:57287"/>
        <dbReference type="ChEBI" id="CHEBI:57379"/>
        <dbReference type="ChEBI" id="CHEBI:74151"/>
        <dbReference type="EC" id="2.3.1.225"/>
    </reaction>
</comment>
<feature type="domain" description="Palmitoyltransferase DHHC" evidence="8">
    <location>
        <begin position="139"/>
        <end position="287"/>
    </location>
</feature>
<keyword evidence="4 7" id="KW-1133">Transmembrane helix</keyword>
<feature type="transmembrane region" description="Helical" evidence="7">
    <location>
        <begin position="32"/>
        <end position="58"/>
    </location>
</feature>
<dbReference type="EMBL" id="ODYU01002639">
    <property type="protein sequence ID" value="SOQ40402.1"/>
    <property type="molecule type" value="Genomic_DNA"/>
</dbReference>
<evidence type="ECO:0000256" key="6">
    <source>
        <dbReference type="ARBA" id="ARBA00023315"/>
    </source>
</evidence>
<proteinExistence type="inferred from homology"/>
<sequence length="436" mass="50517">MASSVQNNRVSSPGYCVCCRTCNMWCWRAFKWLPVLLIVSIITWSYYAYVIQLCIFTIESTVQQCIYLVLYHILLIMFAWSYWRTIFAEIKPIPETFKLPETELEKLLSAETEDVQRSILDNYAKDLPIVTRTMSGSVRYCNRCVLIKPDRAHHCSICARCVLKMDHHCPWVNNCVCFFNYKFFMLFLGYALLYCMFIMATCLPYFIKFWKMYQEYKYAHCDRLIEKGSVSKICMEMINGEFGAAASAGRYHIVFAFFVALMFAISLGSLFGYHCYLVINNRTTLDMLVSYRRLGSPTGQIINSMLKNLVYEAFRAPMFRGGADKNGFSIGAFNNFKEVFGNSPNLWLVPVFTSLGDGCEFPVRREHQLQTFTTAQETHGYESMGTTRSSFGDGIVYPVPNQEEESESLLSSERWERWGERARPFDERESSSFDEL</sequence>
<dbReference type="GO" id="GO:0016020">
    <property type="term" value="C:membrane"/>
    <property type="evidence" value="ECO:0007669"/>
    <property type="project" value="UniProtKB-SubCell"/>
</dbReference>
<dbReference type="PANTHER" id="PTHR12246">
    <property type="entry name" value="PALMITOYLTRANSFERASE ZDHHC16"/>
    <property type="match status" value="1"/>
</dbReference>
<comment type="subcellular location">
    <subcellularLocation>
        <location evidence="1">Membrane</location>
        <topology evidence="1">Multi-pass membrane protein</topology>
    </subcellularLocation>
</comment>
<comment type="domain">
    <text evidence="7">The DHHC domain is required for palmitoyltransferase activity.</text>
</comment>
<dbReference type="InterPro" id="IPR001594">
    <property type="entry name" value="Palmitoyltrfase_DHHC"/>
</dbReference>
<dbReference type="AlphaFoldDB" id="A0A2H1VJ06"/>
<evidence type="ECO:0000259" key="8">
    <source>
        <dbReference type="Pfam" id="PF01529"/>
    </source>
</evidence>
<evidence type="ECO:0000256" key="4">
    <source>
        <dbReference type="ARBA" id="ARBA00022989"/>
    </source>
</evidence>
<keyword evidence="2 7" id="KW-0808">Transferase</keyword>
<gene>
    <name evidence="9" type="ORF">SFRICE_003200</name>
</gene>
<dbReference type="EC" id="2.3.1.225" evidence="7"/>
<feature type="transmembrane region" description="Helical" evidence="7">
    <location>
        <begin position="253"/>
        <end position="273"/>
    </location>
</feature>
<dbReference type="PROSITE" id="PS50216">
    <property type="entry name" value="DHHC"/>
    <property type="match status" value="1"/>
</dbReference>
<evidence type="ECO:0000256" key="5">
    <source>
        <dbReference type="ARBA" id="ARBA00023136"/>
    </source>
</evidence>
<accession>A0A2H1VJ06</accession>
<keyword evidence="5 7" id="KW-0472">Membrane</keyword>
<name>A0A2H1VJ06_SPOFR</name>
<evidence type="ECO:0000256" key="1">
    <source>
        <dbReference type="ARBA" id="ARBA00004141"/>
    </source>
</evidence>
<evidence type="ECO:0000256" key="3">
    <source>
        <dbReference type="ARBA" id="ARBA00022692"/>
    </source>
</evidence>
<feature type="transmembrane region" description="Helical" evidence="7">
    <location>
        <begin position="65"/>
        <end position="83"/>
    </location>
</feature>
<evidence type="ECO:0000256" key="2">
    <source>
        <dbReference type="ARBA" id="ARBA00022679"/>
    </source>
</evidence>
<keyword evidence="3 7" id="KW-0812">Transmembrane</keyword>
<feature type="transmembrane region" description="Helical" evidence="7">
    <location>
        <begin position="183"/>
        <end position="207"/>
    </location>
</feature>